<gene>
    <name evidence="2" type="ORF">RSOLAG22IIIB_12946</name>
</gene>
<evidence type="ECO:0008006" key="4">
    <source>
        <dbReference type="Google" id="ProtNLM"/>
    </source>
</evidence>
<accession>A0A0K6GHQ6</accession>
<reference evidence="2 3" key="1">
    <citation type="submission" date="2015-07" db="EMBL/GenBank/DDBJ databases">
        <authorList>
            <person name="Noorani M."/>
        </authorList>
    </citation>
    <scope>NUCLEOTIDE SEQUENCE [LARGE SCALE GENOMIC DNA]</scope>
    <source>
        <strain evidence="2">BBA 69670</strain>
    </source>
</reference>
<organism evidence="2 3">
    <name type="scientific">Rhizoctonia solani</name>
    <dbReference type="NCBI Taxonomy" id="456999"/>
    <lineage>
        <taxon>Eukaryota</taxon>
        <taxon>Fungi</taxon>
        <taxon>Dikarya</taxon>
        <taxon>Basidiomycota</taxon>
        <taxon>Agaricomycotina</taxon>
        <taxon>Agaricomycetes</taxon>
        <taxon>Cantharellales</taxon>
        <taxon>Ceratobasidiaceae</taxon>
        <taxon>Rhizoctonia</taxon>
    </lineage>
</organism>
<dbReference type="EMBL" id="CYGV01001928">
    <property type="protein sequence ID" value="CUA77966.1"/>
    <property type="molecule type" value="Genomic_DNA"/>
</dbReference>
<feature type="compositionally biased region" description="Low complexity" evidence="1">
    <location>
        <begin position="35"/>
        <end position="66"/>
    </location>
</feature>
<keyword evidence="3" id="KW-1185">Reference proteome</keyword>
<name>A0A0K6GHQ6_9AGAM</name>
<proteinExistence type="predicted"/>
<evidence type="ECO:0000256" key="1">
    <source>
        <dbReference type="SAM" id="MobiDB-lite"/>
    </source>
</evidence>
<evidence type="ECO:0000313" key="3">
    <source>
        <dbReference type="Proteomes" id="UP000044841"/>
    </source>
</evidence>
<evidence type="ECO:0000313" key="2">
    <source>
        <dbReference type="EMBL" id="CUA77966.1"/>
    </source>
</evidence>
<dbReference type="Proteomes" id="UP000044841">
    <property type="component" value="Unassembled WGS sequence"/>
</dbReference>
<feature type="compositionally biased region" description="Polar residues" evidence="1">
    <location>
        <begin position="9"/>
        <end position="23"/>
    </location>
</feature>
<feature type="compositionally biased region" description="Basic residues" evidence="1">
    <location>
        <begin position="70"/>
        <end position="81"/>
    </location>
</feature>
<feature type="region of interest" description="Disordered" evidence="1">
    <location>
        <begin position="1"/>
        <end position="92"/>
    </location>
</feature>
<sequence>MEKVHDDTTPISTPKLETTNSATALFVVGTPARISSPKYPRSPTSRTTPVRSTSSPRSRPTESSKSNSRPTHHRTTKPKPKPKSDNKPIAQSMPLAFPAGTSFLFNAPSSDTSVTTTNRKSTIRAIQVLPTDVLILVVRSIEPKRHHRILKHLSLVSQVLNKAIAPILYHRIRLFNLKEVYDFALHFRHPTSVTSLEMFLTPDPRNLGWSPPATSWSEQLVERLKKMERLMALTIKRGSNGAVLDSIIHQSNDPNFLPALQRLSFGYWHQLTCLAAGRSLMSYGLAFDIRDLSDYKSLDRTLIALKLSSKSILELKLTVTFTDRFQAHVDEVNDCRGKIVSNIVQHFPHLRTLILRIQSQKKSVAKQPDVTDILTMIPQKMTHLNYLELSDLRSPQYPPEATLKVANTLSTEDGLCPRLEFLSLDGLLWKRAPASPISLDISRLSLKEQGESVTSQDPPNKAKSSITLPAVTWTPRPNNPRGLTWWAERAPELHISSRAHTVFVLREWMLKYWDSTLVPTDDSRLDRAVPNR</sequence>
<dbReference type="AlphaFoldDB" id="A0A0K6GHQ6"/>
<protein>
    <recommendedName>
        <fullName evidence="4">F-box domain-containing protein</fullName>
    </recommendedName>
</protein>